<evidence type="ECO:0000313" key="4">
    <source>
        <dbReference type="EMBL" id="MCD1653658.1"/>
    </source>
</evidence>
<dbReference type="InterPro" id="IPR050595">
    <property type="entry name" value="Bact_response_regulator"/>
</dbReference>
<sequence length="129" mass="14277">MKTYRKILIVDDSPTSRMIIQRCFEMIGAEAGEYLYAENGIEGLTIAGDEKEIDLVFSDINMPKMDGKTFIKLLRNKPETANIPVIITSSIADSVAEAELKELSISGYIKKPVSPEKIMHILGGVDVRS</sequence>
<keyword evidence="1 2" id="KW-0597">Phosphoprotein</keyword>
<evidence type="ECO:0000256" key="1">
    <source>
        <dbReference type="ARBA" id="ARBA00022553"/>
    </source>
</evidence>
<dbReference type="Pfam" id="PF00072">
    <property type="entry name" value="Response_reg"/>
    <property type="match status" value="1"/>
</dbReference>
<dbReference type="Proteomes" id="UP001198163">
    <property type="component" value="Unassembled WGS sequence"/>
</dbReference>
<dbReference type="AlphaFoldDB" id="A0AAE3EGZ4"/>
<dbReference type="SUPFAM" id="SSF52172">
    <property type="entry name" value="CheY-like"/>
    <property type="match status" value="1"/>
</dbReference>
<evidence type="ECO:0000313" key="5">
    <source>
        <dbReference type="Proteomes" id="UP001198163"/>
    </source>
</evidence>
<proteinExistence type="predicted"/>
<dbReference type="PANTHER" id="PTHR44591:SF3">
    <property type="entry name" value="RESPONSE REGULATORY DOMAIN-CONTAINING PROTEIN"/>
    <property type="match status" value="1"/>
</dbReference>
<name>A0AAE3EGZ4_9SPIR</name>
<dbReference type="PANTHER" id="PTHR44591">
    <property type="entry name" value="STRESS RESPONSE REGULATOR PROTEIN 1"/>
    <property type="match status" value="1"/>
</dbReference>
<evidence type="ECO:0000259" key="3">
    <source>
        <dbReference type="PROSITE" id="PS50110"/>
    </source>
</evidence>
<organism evidence="4 5">
    <name type="scientific">Teretinema zuelzerae</name>
    <dbReference type="NCBI Taxonomy" id="156"/>
    <lineage>
        <taxon>Bacteria</taxon>
        <taxon>Pseudomonadati</taxon>
        <taxon>Spirochaetota</taxon>
        <taxon>Spirochaetia</taxon>
        <taxon>Spirochaetales</taxon>
        <taxon>Treponemataceae</taxon>
        <taxon>Teretinema</taxon>
    </lineage>
</organism>
<comment type="caution">
    <text evidence="4">The sequence shown here is derived from an EMBL/GenBank/DDBJ whole genome shotgun (WGS) entry which is preliminary data.</text>
</comment>
<keyword evidence="5" id="KW-1185">Reference proteome</keyword>
<accession>A0AAE3EGZ4</accession>
<dbReference type="PROSITE" id="PS50110">
    <property type="entry name" value="RESPONSE_REGULATORY"/>
    <property type="match status" value="1"/>
</dbReference>
<evidence type="ECO:0000256" key="2">
    <source>
        <dbReference type="PROSITE-ProRule" id="PRU00169"/>
    </source>
</evidence>
<gene>
    <name evidence="4" type="ORF">K7J14_02960</name>
</gene>
<reference evidence="4" key="1">
    <citation type="submission" date="2021-08" db="EMBL/GenBank/DDBJ databases">
        <title>Comparative analyses of Brucepasteria parasyntrophica and Teretinema zuelzerae.</title>
        <authorList>
            <person name="Song Y."/>
            <person name="Brune A."/>
        </authorList>
    </citation>
    <scope>NUCLEOTIDE SEQUENCE</scope>
    <source>
        <strain evidence="4">DSM 1903</strain>
    </source>
</reference>
<dbReference type="InterPro" id="IPR011006">
    <property type="entry name" value="CheY-like_superfamily"/>
</dbReference>
<dbReference type="GO" id="GO:0000160">
    <property type="term" value="P:phosphorelay signal transduction system"/>
    <property type="evidence" value="ECO:0007669"/>
    <property type="project" value="InterPro"/>
</dbReference>
<dbReference type="InterPro" id="IPR001789">
    <property type="entry name" value="Sig_transdc_resp-reg_receiver"/>
</dbReference>
<feature type="modified residue" description="4-aspartylphosphate" evidence="2">
    <location>
        <position position="59"/>
    </location>
</feature>
<dbReference type="RefSeq" id="WP_230752910.1">
    <property type="nucleotide sequence ID" value="NZ_JAINWA010000001.1"/>
</dbReference>
<dbReference type="Gene3D" id="3.40.50.2300">
    <property type="match status" value="1"/>
</dbReference>
<dbReference type="EMBL" id="JAINWA010000001">
    <property type="protein sequence ID" value="MCD1653658.1"/>
    <property type="molecule type" value="Genomic_DNA"/>
</dbReference>
<feature type="domain" description="Response regulatory" evidence="3">
    <location>
        <begin position="6"/>
        <end position="126"/>
    </location>
</feature>
<dbReference type="SMART" id="SM00448">
    <property type="entry name" value="REC"/>
    <property type="match status" value="1"/>
</dbReference>
<protein>
    <submittedName>
        <fullName evidence="4">Response regulator</fullName>
    </submittedName>
</protein>